<dbReference type="Pfam" id="PF01535">
    <property type="entry name" value="PPR"/>
    <property type="match status" value="1"/>
</dbReference>
<keyword evidence="6" id="KW-1185">Reference proteome</keyword>
<evidence type="ECO:0000313" key="5">
    <source>
        <dbReference type="Proteomes" id="UP000197138"/>
    </source>
</evidence>
<dbReference type="PANTHER" id="PTHR46598:SF1">
    <property type="entry name" value="OS10G0422566 PROTEIN"/>
    <property type="match status" value="1"/>
</dbReference>
<reference evidence="6" key="3">
    <citation type="journal article" date="2020" name="Plant Biotechnol. J.">
        <title>The pomegranate (Punica granatum L.) draft genome dissects genetic divergence between soft- and hard-seeded cultivars.</title>
        <authorList>
            <person name="Luo X."/>
            <person name="Li H."/>
            <person name="Wu Z."/>
            <person name="Yao W."/>
            <person name="Zhao P."/>
            <person name="Cao D."/>
            <person name="Yu H."/>
            <person name="Li K."/>
            <person name="Poudel K."/>
            <person name="Zhao D."/>
            <person name="Zhang F."/>
            <person name="Xia X."/>
            <person name="Chen L."/>
            <person name="Wang Q."/>
            <person name="Jing D."/>
            <person name="Cao S."/>
        </authorList>
    </citation>
    <scope>NUCLEOTIDE SEQUENCE [LARGE SCALE GENOMIC DNA]</scope>
</reference>
<evidence type="ECO:0000256" key="1">
    <source>
        <dbReference type="ARBA" id="ARBA00007626"/>
    </source>
</evidence>
<feature type="repeat" description="PPR" evidence="3">
    <location>
        <begin position="517"/>
        <end position="551"/>
    </location>
</feature>
<dbReference type="Gene3D" id="1.25.40.10">
    <property type="entry name" value="Tetratricopeptide repeat domain"/>
    <property type="match status" value="3"/>
</dbReference>
<organism evidence="4 5">
    <name type="scientific">Punica granatum</name>
    <name type="common">Pomegranate</name>
    <dbReference type="NCBI Taxonomy" id="22663"/>
    <lineage>
        <taxon>Eukaryota</taxon>
        <taxon>Viridiplantae</taxon>
        <taxon>Streptophyta</taxon>
        <taxon>Embryophyta</taxon>
        <taxon>Tracheophyta</taxon>
        <taxon>Spermatophyta</taxon>
        <taxon>Magnoliopsida</taxon>
        <taxon>eudicotyledons</taxon>
        <taxon>Gunneridae</taxon>
        <taxon>Pentapetalae</taxon>
        <taxon>rosids</taxon>
        <taxon>malvids</taxon>
        <taxon>Myrtales</taxon>
        <taxon>Lythraceae</taxon>
        <taxon>Punica</taxon>
    </lineage>
</organism>
<gene>
    <name evidence="7" type="primary">LOC116195498</name>
    <name evidence="4" type="ORF">CDL15_Pgr017952</name>
</gene>
<name>A0A218WHW6_PUNGR</name>
<reference evidence="5" key="1">
    <citation type="journal article" date="2017" name="Plant J.">
        <title>The pomegranate (Punica granatum L.) genome and the genomics of punicalagin biosynthesis.</title>
        <authorList>
            <person name="Qin G."/>
            <person name="Xu C."/>
            <person name="Ming R."/>
            <person name="Tang H."/>
            <person name="Guyot R."/>
            <person name="Kramer E.M."/>
            <person name="Hu Y."/>
            <person name="Yi X."/>
            <person name="Qi Y."/>
            <person name="Xu X."/>
            <person name="Gao Z."/>
            <person name="Pan H."/>
            <person name="Jian J."/>
            <person name="Tian Y."/>
            <person name="Yue Z."/>
            <person name="Xu Y."/>
        </authorList>
    </citation>
    <scope>NUCLEOTIDE SEQUENCE [LARGE SCALE GENOMIC DNA]</scope>
    <source>
        <strain evidence="5">cv. Dabenzi</strain>
    </source>
</reference>
<dbReference type="InterPro" id="IPR011990">
    <property type="entry name" value="TPR-like_helical_dom_sf"/>
</dbReference>
<protein>
    <submittedName>
        <fullName evidence="7">Pentatricopeptide repeat-containing protein At1g03100, mitochondrial</fullName>
    </submittedName>
</protein>
<dbReference type="Pfam" id="PF13812">
    <property type="entry name" value="PPR_3"/>
    <property type="match status" value="1"/>
</dbReference>
<evidence type="ECO:0000256" key="2">
    <source>
        <dbReference type="ARBA" id="ARBA00022737"/>
    </source>
</evidence>
<dbReference type="OrthoDB" id="726314at2759"/>
<reference evidence="4" key="2">
    <citation type="submission" date="2017-06" db="EMBL/GenBank/DDBJ databases">
        <title>The pomegranate genome and the genomics of punicalagin biosynthesis.</title>
        <authorList>
            <person name="Xu C."/>
        </authorList>
    </citation>
    <scope>NUCLEOTIDE SEQUENCE [LARGE SCALE GENOMIC DNA]</scope>
    <source>
        <tissue evidence="4">Fresh leaf</tissue>
    </source>
</reference>
<comment type="similarity">
    <text evidence="1">Belongs to the PPR family. P subfamily.</text>
</comment>
<evidence type="ECO:0000313" key="7">
    <source>
        <dbReference type="RefSeq" id="XP_031380593.1"/>
    </source>
</evidence>
<proteinExistence type="inferred from homology"/>
<dbReference type="Proteomes" id="UP000197138">
    <property type="component" value="Unassembled WGS sequence"/>
</dbReference>
<sequence length="780" mass="87960">MLCVRKLGLPAKKDSLVTCLLLSKVARLRLQCYRIQKPLIELSGCCSYVNGEDFNVFSRSSGMLFSTASHTILVQARDPAKLSVELETAVDERRYSDAWALYERHLQMMEGFPRKSVVNWLLAGSTESLDLHWLEKSYELVELAFEQGKQTLFDKEILIYLSLGLAKCGSPVFASTVLRRLVEMELYPSVSCWSAVLAHMSRTGTGAYLAAELVLEIGQLFKDNRVDPRKKSNAPLIAMKPNSTAFNLALVGCLLFGSSRKAEELLEFIPRLGIRADTNLYVAMAHVYERNGRREELRKLRRYIEEAPDLPDAQFCQFHNCLLSCHLKLGDLNSACDMVLEMLRRAKEAKNSLSTAIFRFDSIGKGGTKCLPPSGSGESLIDSKIDRSENVPPYDSSIISYEEFSRDRNFMRMESEAKQVLAESIAKLRVREELVRSERGILQPTETVYVRLVKAFLEAGNIKDLTNFLIKAEREDSPASNDDSALVHVTNTCISLGWLDRAHDILDEMRLCGARASPSVYNSLLKAYLKENRASDVKSLVRDAQKAGIQLDASSYEALIRARVLDKDNRGALGLFKEMKEAKIPRMGSALEFDLLVQGCAQSGEAGPLSKLLEEIKDGQKIESEVHDWNNVIHFFCKKRLTNDAEKALKKMRSLGLVPNAQTFHSMVTAYAAIGGKYIEVTELWGEMKSLSSATPIEFDQELLDSVLYTFVRGGFFVRANEVVEMMEKGKMFVDKYKYRTLFLKYHKTLYKGKAPKFQTEAQLKKREAALAFKKWVGLR</sequence>
<dbReference type="RefSeq" id="XP_031380593.1">
    <property type="nucleotide sequence ID" value="XM_031524733.1"/>
</dbReference>
<dbReference type="EMBL" id="MTKT01004293">
    <property type="protein sequence ID" value="OWM72069.1"/>
    <property type="molecule type" value="Genomic_DNA"/>
</dbReference>
<dbReference type="AlphaFoldDB" id="A0A218WHW6"/>
<dbReference type="Pfam" id="PF13041">
    <property type="entry name" value="PPR_2"/>
    <property type="match status" value="1"/>
</dbReference>
<keyword evidence="2" id="KW-0677">Repeat</keyword>
<evidence type="ECO:0000313" key="6">
    <source>
        <dbReference type="Proteomes" id="UP000515151"/>
    </source>
</evidence>
<feature type="repeat" description="PPR" evidence="3">
    <location>
        <begin position="625"/>
        <end position="659"/>
    </location>
</feature>
<dbReference type="GeneID" id="116195498"/>
<reference evidence="7" key="4">
    <citation type="submission" date="2025-04" db="UniProtKB">
        <authorList>
            <consortium name="RefSeq"/>
        </authorList>
    </citation>
    <scope>IDENTIFICATION</scope>
    <source>
        <tissue evidence="7">Leaf</tissue>
    </source>
</reference>
<dbReference type="PANTHER" id="PTHR46598">
    <property type="entry name" value="BNAC05G43320D PROTEIN"/>
    <property type="match status" value="1"/>
</dbReference>
<dbReference type="NCBIfam" id="TIGR00756">
    <property type="entry name" value="PPR"/>
    <property type="match status" value="2"/>
</dbReference>
<accession>A0A218WHW6</accession>
<evidence type="ECO:0000256" key="3">
    <source>
        <dbReference type="PROSITE-ProRule" id="PRU00708"/>
    </source>
</evidence>
<dbReference type="InterPro" id="IPR002885">
    <property type="entry name" value="PPR_rpt"/>
</dbReference>
<dbReference type="Proteomes" id="UP000515151">
    <property type="component" value="Chromosome 1"/>
</dbReference>
<dbReference type="PROSITE" id="PS51375">
    <property type="entry name" value="PPR"/>
    <property type="match status" value="2"/>
</dbReference>
<evidence type="ECO:0000313" key="4">
    <source>
        <dbReference type="EMBL" id="OWM72069.1"/>
    </source>
</evidence>